<dbReference type="GO" id="GO:0005829">
    <property type="term" value="C:cytosol"/>
    <property type="evidence" value="ECO:0007669"/>
    <property type="project" value="TreeGrafter"/>
</dbReference>
<proteinExistence type="inferred from homology"/>
<reference evidence="4 5" key="1">
    <citation type="journal article" date="2014" name="Genome Announc.">
        <title>Draft Genome Sequence of the Antitrypanosomally Active Sponge-Associated Bacterium Actinokineospora sp. Strain EG49.</title>
        <authorList>
            <person name="Harjes J."/>
            <person name="Ryu T."/>
            <person name="Abdelmohsen U.R."/>
            <person name="Moitinho-Silva L."/>
            <person name="Horn H."/>
            <person name="Ravasi T."/>
            <person name="Hentschel U."/>
        </authorList>
    </citation>
    <scope>NUCLEOTIDE SEQUENCE [LARGE SCALE GENOMIC DNA]</scope>
    <source>
        <strain evidence="4 5">EG49</strain>
    </source>
</reference>
<comment type="caution">
    <text evidence="4">The sequence shown here is derived from an EMBL/GenBank/DDBJ whole genome shotgun (WGS) entry which is preliminary data.</text>
</comment>
<dbReference type="GO" id="GO:0000287">
    <property type="term" value="F:magnesium ion binding"/>
    <property type="evidence" value="ECO:0007669"/>
    <property type="project" value="InterPro"/>
</dbReference>
<accession>W7IHD9</accession>
<dbReference type="GO" id="GO:0008897">
    <property type="term" value="F:holo-[acyl-carrier-protein] synthase activity"/>
    <property type="evidence" value="ECO:0007669"/>
    <property type="project" value="InterPro"/>
</dbReference>
<dbReference type="SUPFAM" id="SSF56214">
    <property type="entry name" value="4'-phosphopantetheinyl transferase"/>
    <property type="match status" value="2"/>
</dbReference>
<name>W7IHD9_9PSEU</name>
<feature type="domain" description="4'-phosphopantetheinyl transferase" evidence="3">
    <location>
        <begin position="97"/>
        <end position="163"/>
    </location>
</feature>
<sequence length="214" mass="23326">MHVWLVPDLPDAVLDRLEGVLDPEERRRAAALDRPHRREFVAAHGAARAVVGRRLGLAPAEVRWRIGAHGKPEVPGVSVSLSRSAGVAMVALTRDRPLGVDLQRLLHTDAVRTAERFFAAEEAHRVRAAAAAERPALLTRLLTRKEACVKASGGRLFPGLRRPVLDRDVVGEADGGRYRVRDLTAPAGFAAAVAVGGAAPYRVRAHRWHERETP</sequence>
<dbReference type="EC" id="2.7.8.-" evidence="4"/>
<dbReference type="STRING" id="909613.UO65_4423"/>
<dbReference type="AlphaFoldDB" id="W7IHD9"/>
<dbReference type="InterPro" id="IPR037143">
    <property type="entry name" value="4-PPantetheinyl_Trfase_dom_sf"/>
</dbReference>
<evidence type="ECO:0000259" key="3">
    <source>
        <dbReference type="Pfam" id="PF01648"/>
    </source>
</evidence>
<dbReference type="GO" id="GO:0019878">
    <property type="term" value="P:lysine biosynthetic process via aminoadipic acid"/>
    <property type="evidence" value="ECO:0007669"/>
    <property type="project" value="TreeGrafter"/>
</dbReference>
<organism evidence="4 5">
    <name type="scientific">Actinokineospora spheciospongiae</name>
    <dbReference type="NCBI Taxonomy" id="909613"/>
    <lineage>
        <taxon>Bacteria</taxon>
        <taxon>Bacillati</taxon>
        <taxon>Actinomycetota</taxon>
        <taxon>Actinomycetes</taxon>
        <taxon>Pseudonocardiales</taxon>
        <taxon>Pseudonocardiaceae</taxon>
        <taxon>Actinokineospora</taxon>
    </lineage>
</organism>
<dbReference type="Pfam" id="PF01648">
    <property type="entry name" value="ACPS"/>
    <property type="match status" value="1"/>
</dbReference>
<dbReference type="EMBL" id="AYXG01000165">
    <property type="protein sequence ID" value="EWC60315.1"/>
    <property type="molecule type" value="Genomic_DNA"/>
</dbReference>
<evidence type="ECO:0000313" key="5">
    <source>
        <dbReference type="Proteomes" id="UP000019277"/>
    </source>
</evidence>
<keyword evidence="2 4" id="KW-0808">Transferase</keyword>
<evidence type="ECO:0000256" key="1">
    <source>
        <dbReference type="ARBA" id="ARBA00010990"/>
    </source>
</evidence>
<dbReference type="Proteomes" id="UP000019277">
    <property type="component" value="Unassembled WGS sequence"/>
</dbReference>
<gene>
    <name evidence="4" type="ORF">UO65_4423</name>
</gene>
<dbReference type="PANTHER" id="PTHR12215:SF10">
    <property type="entry name" value="L-AMINOADIPATE-SEMIALDEHYDE DEHYDROGENASE-PHOSPHOPANTETHEINYL TRANSFERASE"/>
    <property type="match status" value="1"/>
</dbReference>
<dbReference type="eggNOG" id="COG2091">
    <property type="taxonomic scope" value="Bacteria"/>
</dbReference>
<comment type="similarity">
    <text evidence="1">Belongs to the P-Pant transferase superfamily. Gsp/Sfp/HetI/AcpT family.</text>
</comment>
<evidence type="ECO:0000313" key="4">
    <source>
        <dbReference type="EMBL" id="EWC60315.1"/>
    </source>
</evidence>
<protein>
    <submittedName>
        <fullName evidence="4">4'-phosphopantetheinyl transferase</fullName>
        <ecNumber evidence="4">2.7.8.-</ecNumber>
    </submittedName>
</protein>
<dbReference type="Gene3D" id="3.90.470.20">
    <property type="entry name" value="4'-phosphopantetheinyl transferase domain"/>
    <property type="match status" value="1"/>
</dbReference>
<keyword evidence="5" id="KW-1185">Reference proteome</keyword>
<dbReference type="InterPro" id="IPR050559">
    <property type="entry name" value="P-Pant_transferase_sf"/>
</dbReference>
<dbReference type="PANTHER" id="PTHR12215">
    <property type="entry name" value="PHOSPHOPANTETHEINE TRANSFERASE"/>
    <property type="match status" value="1"/>
</dbReference>
<dbReference type="InterPro" id="IPR008278">
    <property type="entry name" value="4-PPantetheinyl_Trfase_dom"/>
</dbReference>
<evidence type="ECO:0000256" key="2">
    <source>
        <dbReference type="ARBA" id="ARBA00022679"/>
    </source>
</evidence>